<dbReference type="PANTHER" id="PTHR48051:SF1">
    <property type="entry name" value="RAS SUPPRESSOR PROTEIN 1"/>
    <property type="match status" value="1"/>
</dbReference>
<dbReference type="InterPro" id="IPR055414">
    <property type="entry name" value="LRR_R13L4/SHOC2-like"/>
</dbReference>
<keyword evidence="6" id="KW-1185">Reference proteome</keyword>
<dbReference type="InterPro" id="IPR003591">
    <property type="entry name" value="Leu-rich_rpt_typical-subtyp"/>
</dbReference>
<dbReference type="InterPro" id="IPR050216">
    <property type="entry name" value="LRR_domain-containing"/>
</dbReference>
<evidence type="ECO:0000259" key="4">
    <source>
        <dbReference type="Pfam" id="PF23598"/>
    </source>
</evidence>
<feature type="region of interest" description="Disordered" evidence="3">
    <location>
        <begin position="1"/>
        <end position="32"/>
    </location>
</feature>
<sequence length="425" mass="47222">MKLLRRPLPPIKTAHYSTPPAPRTTDHEPSESVCSPQTYLEGCLTCRVGQITLPRILRGFPRQPQRTPADRRPPDLFCLNDFLQVGRSGRGSLDELRKMVLSSCNYKKLLHLFLSELHRGWQCEIANQTLSCEGLPPVARRIPQRQIICGNTHFETVSAHEVLLNAVTSKHFQGSRRSRSPFRGGGECDVISASELNVLDCLTRGGTSLSFKAHFIRDLPDVTSLSERLRCLNLSFNDLTHVPQEVCDLHQLQVLKMRNNPIEELPAQINKLHKLQTLVVSFCKITQLPNQSLRSLNVEGNQLVALPAGLLRVSVSELRLSGNYTHALLWSENSCNSPQTLLHTAAHTLAEQRCTHLPPAAQLVLRRAGVCDACSGPMFGPGLKLIHPVHGTFGLQAVPIMFLCCSPACLHSFRNHNINEQPASV</sequence>
<keyword evidence="1" id="KW-0433">Leucine-rich repeat</keyword>
<comment type="caution">
    <text evidence="5">The sequence shown here is derived from an EMBL/GenBank/DDBJ whole genome shotgun (WGS) entry which is preliminary data.</text>
</comment>
<evidence type="ECO:0000313" key="5">
    <source>
        <dbReference type="EMBL" id="ROL48935.1"/>
    </source>
</evidence>
<dbReference type="Proteomes" id="UP000281406">
    <property type="component" value="Unassembled WGS sequence"/>
</dbReference>
<accession>A0A3N0YRW8</accession>
<dbReference type="SUPFAM" id="SSF52058">
    <property type="entry name" value="L domain-like"/>
    <property type="match status" value="1"/>
</dbReference>
<evidence type="ECO:0000256" key="2">
    <source>
        <dbReference type="ARBA" id="ARBA00022737"/>
    </source>
</evidence>
<reference evidence="5 6" key="1">
    <citation type="submission" date="2018-10" db="EMBL/GenBank/DDBJ databases">
        <title>Genome assembly for a Yunnan-Guizhou Plateau 3E fish, Anabarilius grahami (Regan), and its evolutionary and genetic applications.</title>
        <authorList>
            <person name="Jiang W."/>
        </authorList>
    </citation>
    <scope>NUCLEOTIDE SEQUENCE [LARGE SCALE GENOMIC DNA]</scope>
    <source>
        <strain evidence="5">AG-KIZ</strain>
        <tissue evidence="5">Muscle</tissue>
    </source>
</reference>
<dbReference type="Gene3D" id="3.80.10.10">
    <property type="entry name" value="Ribonuclease Inhibitor"/>
    <property type="match status" value="1"/>
</dbReference>
<keyword evidence="2" id="KW-0677">Repeat</keyword>
<organism evidence="5 6">
    <name type="scientific">Anabarilius grahami</name>
    <name type="common">Kanglang fish</name>
    <name type="synonym">Barilius grahami</name>
    <dbReference type="NCBI Taxonomy" id="495550"/>
    <lineage>
        <taxon>Eukaryota</taxon>
        <taxon>Metazoa</taxon>
        <taxon>Chordata</taxon>
        <taxon>Craniata</taxon>
        <taxon>Vertebrata</taxon>
        <taxon>Euteleostomi</taxon>
        <taxon>Actinopterygii</taxon>
        <taxon>Neopterygii</taxon>
        <taxon>Teleostei</taxon>
        <taxon>Ostariophysi</taxon>
        <taxon>Cypriniformes</taxon>
        <taxon>Xenocyprididae</taxon>
        <taxon>Xenocypridinae</taxon>
        <taxon>Xenocypridinae incertae sedis</taxon>
        <taxon>Anabarilius</taxon>
    </lineage>
</organism>
<dbReference type="EMBL" id="RJVU01027735">
    <property type="protein sequence ID" value="ROL48935.1"/>
    <property type="molecule type" value="Genomic_DNA"/>
</dbReference>
<dbReference type="Pfam" id="PF23598">
    <property type="entry name" value="LRR_14"/>
    <property type="match status" value="1"/>
</dbReference>
<gene>
    <name evidence="5" type="ORF">DPX16_1875</name>
</gene>
<dbReference type="AlphaFoldDB" id="A0A3N0YRW8"/>
<feature type="domain" description="Disease resistance R13L4/SHOC-2-like LRR" evidence="4">
    <location>
        <begin position="221"/>
        <end position="296"/>
    </location>
</feature>
<dbReference type="PANTHER" id="PTHR48051">
    <property type="match status" value="1"/>
</dbReference>
<evidence type="ECO:0000256" key="3">
    <source>
        <dbReference type="SAM" id="MobiDB-lite"/>
    </source>
</evidence>
<evidence type="ECO:0000256" key="1">
    <source>
        <dbReference type="ARBA" id="ARBA00022614"/>
    </source>
</evidence>
<dbReference type="InterPro" id="IPR032675">
    <property type="entry name" value="LRR_dom_sf"/>
</dbReference>
<name>A0A3N0YRW8_ANAGA</name>
<dbReference type="OrthoDB" id="660555at2759"/>
<evidence type="ECO:0000313" key="6">
    <source>
        <dbReference type="Proteomes" id="UP000281406"/>
    </source>
</evidence>
<dbReference type="SMART" id="SM00369">
    <property type="entry name" value="LRR_TYP"/>
    <property type="match status" value="3"/>
</dbReference>
<protein>
    <submittedName>
        <fullName evidence="5">Leucine-rich repeat-containing protein 63</fullName>
    </submittedName>
</protein>
<dbReference type="GO" id="GO:0005737">
    <property type="term" value="C:cytoplasm"/>
    <property type="evidence" value="ECO:0007669"/>
    <property type="project" value="TreeGrafter"/>
</dbReference>
<proteinExistence type="predicted"/>